<evidence type="ECO:0000256" key="1">
    <source>
        <dbReference type="SAM" id="SignalP"/>
    </source>
</evidence>
<dbReference type="PROSITE" id="PS51910">
    <property type="entry name" value="GH18_2"/>
    <property type="match status" value="1"/>
</dbReference>
<keyword evidence="1" id="KW-0732">Signal</keyword>
<dbReference type="PANTHER" id="PTHR45708:SF60">
    <property type="entry name" value="III CHITINASE, PUTATIVE (AFU_ORTHOLOGUE AFUA_5G03850)-RELATED"/>
    <property type="match status" value="1"/>
</dbReference>
<dbReference type="OrthoDB" id="4326650at2"/>
<proteinExistence type="predicted"/>
<dbReference type="InterPro" id="IPR017853">
    <property type="entry name" value="GH"/>
</dbReference>
<comment type="caution">
    <text evidence="3">The sequence shown here is derived from an EMBL/GenBank/DDBJ whole genome shotgun (WGS) entry which is preliminary data.</text>
</comment>
<feature type="signal peptide" evidence="1">
    <location>
        <begin position="1"/>
        <end position="30"/>
    </location>
</feature>
<reference evidence="3 4" key="1">
    <citation type="submission" date="2019-06" db="EMBL/GenBank/DDBJ databases">
        <title>Whole genome shotgun sequence of Streptomyces cacaoi subsp. cacaoi NBRC 12748.</title>
        <authorList>
            <person name="Hosoyama A."/>
            <person name="Uohara A."/>
            <person name="Ohji S."/>
            <person name="Ichikawa N."/>
        </authorList>
    </citation>
    <scope>NUCLEOTIDE SEQUENCE [LARGE SCALE GENOMIC DNA]</scope>
    <source>
        <strain evidence="3 4">NBRC 12748</strain>
    </source>
</reference>
<dbReference type="SUPFAM" id="SSF51445">
    <property type="entry name" value="(Trans)glycosidases"/>
    <property type="match status" value="1"/>
</dbReference>
<gene>
    <name evidence="3" type="ORF">SCA03_03350</name>
</gene>
<dbReference type="Proteomes" id="UP000319210">
    <property type="component" value="Unassembled WGS sequence"/>
</dbReference>
<evidence type="ECO:0000259" key="2">
    <source>
        <dbReference type="PROSITE" id="PS51910"/>
    </source>
</evidence>
<evidence type="ECO:0000313" key="3">
    <source>
        <dbReference type="EMBL" id="GEB47784.1"/>
    </source>
</evidence>
<dbReference type="GO" id="GO:0005576">
    <property type="term" value="C:extracellular region"/>
    <property type="evidence" value="ECO:0007669"/>
    <property type="project" value="TreeGrafter"/>
</dbReference>
<dbReference type="PROSITE" id="PS51318">
    <property type="entry name" value="TAT"/>
    <property type="match status" value="1"/>
</dbReference>
<feature type="chain" id="PRO_5021485016" description="GH18 domain-containing protein" evidence="1">
    <location>
        <begin position="31"/>
        <end position="316"/>
    </location>
</feature>
<dbReference type="PANTHER" id="PTHR45708">
    <property type="entry name" value="ENDOCHITINASE"/>
    <property type="match status" value="1"/>
</dbReference>
<dbReference type="Gene3D" id="3.20.20.80">
    <property type="entry name" value="Glycosidases"/>
    <property type="match status" value="1"/>
</dbReference>
<keyword evidence="4" id="KW-1185">Reference proteome</keyword>
<sequence>MTGVNRRSVLAAAVAGAAGLTGLGALPAGAAGRARAAGGRVVVYYQTQYADDAYVSPLGLTEHATGATHVIVAAVHLNDVGGPHPPVTVNDDPPEAEKYAPMWRDLDALRAAGVPVLAMVGGAAQGSFTRLDNEFDTYYPLLRDFLREYRLDGADLDVEEDMSQEGITRLVDALRADFGDGFLLTLAPVGTALSGGGNLSGFDYERLYRDRGDAISWFNAQFYNGWGSMESTASYDAVVERGLIPPEKVVAGVLTDPANGGSGYVELPRLTATLGELAGKHPGFGGVDGWEFFNAQPGGRAEPWKWAAEVSAALRG</sequence>
<accession>A0A4Y3QQX0</accession>
<dbReference type="GO" id="GO:0005975">
    <property type="term" value="P:carbohydrate metabolic process"/>
    <property type="evidence" value="ECO:0007669"/>
    <property type="project" value="InterPro"/>
</dbReference>
<protein>
    <recommendedName>
        <fullName evidence="2">GH18 domain-containing protein</fullName>
    </recommendedName>
</protein>
<dbReference type="RefSeq" id="WP_086814660.1">
    <property type="nucleotide sequence ID" value="NZ_BJMM01000002.1"/>
</dbReference>
<dbReference type="EMBL" id="BJMM01000002">
    <property type="protein sequence ID" value="GEB47784.1"/>
    <property type="molecule type" value="Genomic_DNA"/>
</dbReference>
<dbReference type="InterPro" id="IPR006311">
    <property type="entry name" value="TAT_signal"/>
</dbReference>
<evidence type="ECO:0000313" key="4">
    <source>
        <dbReference type="Proteomes" id="UP000319210"/>
    </source>
</evidence>
<dbReference type="InterPro" id="IPR001223">
    <property type="entry name" value="Glyco_hydro18_cat"/>
</dbReference>
<feature type="domain" description="GH18" evidence="2">
    <location>
        <begin position="39"/>
        <end position="316"/>
    </location>
</feature>
<dbReference type="Pfam" id="PF00704">
    <property type="entry name" value="Glyco_hydro_18"/>
    <property type="match status" value="1"/>
</dbReference>
<name>A0A4Y3QQX0_STRCI</name>
<dbReference type="InterPro" id="IPR050542">
    <property type="entry name" value="Glycosyl_Hydrlase18_Chitinase"/>
</dbReference>
<dbReference type="GO" id="GO:0004568">
    <property type="term" value="F:chitinase activity"/>
    <property type="evidence" value="ECO:0007669"/>
    <property type="project" value="TreeGrafter"/>
</dbReference>
<dbReference type="AlphaFoldDB" id="A0A4Y3QQX0"/>
<organism evidence="3 4">
    <name type="scientific">Streptomyces cacaoi</name>
    <dbReference type="NCBI Taxonomy" id="1898"/>
    <lineage>
        <taxon>Bacteria</taxon>
        <taxon>Bacillati</taxon>
        <taxon>Actinomycetota</taxon>
        <taxon>Actinomycetes</taxon>
        <taxon>Kitasatosporales</taxon>
        <taxon>Streptomycetaceae</taxon>
        <taxon>Streptomyces</taxon>
    </lineage>
</organism>